<feature type="chain" id="PRO_5035718476" description="Chitin-binding type-4 domain-containing protein" evidence="8">
    <location>
        <begin position="21"/>
        <end position="429"/>
    </location>
</feature>
<name>A0A8S3UQJ4_MYTED</name>
<dbReference type="GO" id="GO:0046872">
    <property type="term" value="F:metal ion binding"/>
    <property type="evidence" value="ECO:0007669"/>
    <property type="project" value="UniProtKB-KW"/>
</dbReference>
<evidence type="ECO:0000256" key="4">
    <source>
        <dbReference type="ARBA" id="ARBA00023157"/>
    </source>
</evidence>
<evidence type="ECO:0000256" key="1">
    <source>
        <dbReference type="ARBA" id="ARBA00001973"/>
    </source>
</evidence>
<keyword evidence="5" id="KW-0325">Glycoprotein</keyword>
<dbReference type="Pfam" id="PF03067">
    <property type="entry name" value="LPMO_10"/>
    <property type="match status" value="1"/>
</dbReference>
<gene>
    <name evidence="10" type="ORF">MEDL_57929</name>
</gene>
<feature type="region of interest" description="Disordered" evidence="7">
    <location>
        <begin position="204"/>
        <end position="268"/>
    </location>
</feature>
<evidence type="ECO:0000256" key="5">
    <source>
        <dbReference type="ARBA" id="ARBA00023180"/>
    </source>
</evidence>
<keyword evidence="2" id="KW-0479">Metal-binding</keyword>
<organism evidence="10 11">
    <name type="scientific">Mytilus edulis</name>
    <name type="common">Blue mussel</name>
    <dbReference type="NCBI Taxonomy" id="6550"/>
    <lineage>
        <taxon>Eukaryota</taxon>
        <taxon>Metazoa</taxon>
        <taxon>Spiralia</taxon>
        <taxon>Lophotrochozoa</taxon>
        <taxon>Mollusca</taxon>
        <taxon>Bivalvia</taxon>
        <taxon>Autobranchia</taxon>
        <taxon>Pteriomorphia</taxon>
        <taxon>Mytilida</taxon>
        <taxon>Mytiloidea</taxon>
        <taxon>Mytilidae</taxon>
        <taxon>Mytilinae</taxon>
        <taxon>Mytilus</taxon>
    </lineage>
</organism>
<dbReference type="EMBL" id="CAJPWZ010002808">
    <property type="protein sequence ID" value="CAG2245935.1"/>
    <property type="molecule type" value="Genomic_DNA"/>
</dbReference>
<dbReference type="PANTHER" id="PTHR36575:SF2">
    <property type="entry name" value="CHITIN-BINDING TYPE-4 DOMAIN-CONTAINING PROTEIN-RELATED"/>
    <property type="match status" value="1"/>
</dbReference>
<dbReference type="OrthoDB" id="64893at2759"/>
<comment type="similarity">
    <text evidence="6">Belongs to the polysaccharide monooxygenase AA13 family.</text>
</comment>
<evidence type="ECO:0000313" key="11">
    <source>
        <dbReference type="Proteomes" id="UP000683360"/>
    </source>
</evidence>
<comment type="caution">
    <text evidence="10">The sequence shown here is derived from an EMBL/GenBank/DDBJ whole genome shotgun (WGS) entry which is preliminary data.</text>
</comment>
<keyword evidence="11" id="KW-1185">Reference proteome</keyword>
<dbReference type="InterPro" id="IPR004302">
    <property type="entry name" value="Cellulose/chitin-bd_N"/>
</dbReference>
<dbReference type="AlphaFoldDB" id="A0A8S3UQJ4"/>
<keyword evidence="8" id="KW-0732">Signal</keyword>
<comment type="cofactor">
    <cofactor evidence="1">
        <name>Cu(2+)</name>
        <dbReference type="ChEBI" id="CHEBI:29036"/>
    </cofactor>
</comment>
<keyword evidence="4" id="KW-1015">Disulfide bond</keyword>
<evidence type="ECO:0000256" key="2">
    <source>
        <dbReference type="ARBA" id="ARBA00022723"/>
    </source>
</evidence>
<feature type="signal peptide" evidence="8">
    <location>
        <begin position="1"/>
        <end position="20"/>
    </location>
</feature>
<accession>A0A8S3UQJ4</accession>
<feature type="compositionally biased region" description="Low complexity" evidence="7">
    <location>
        <begin position="211"/>
        <end position="266"/>
    </location>
</feature>
<feature type="domain" description="Chitin-binding type-4" evidence="9">
    <location>
        <begin position="21"/>
        <end position="199"/>
    </location>
</feature>
<sequence>MFFEISFTLSISYLLIGVSGHGRMIEPPQRSSLWRVYPGQGFEPNYSDHGLFCGGLSRQYYQNDGKCGTCGDPYDGERKNEAGGIYATGFIARRYEKGQDIEVEIQLTANHLGSFVFKICPNNDVTTQVSQECLDQNVLELAGQPGVTRYEPGSNIGSHYVKLALPADMTCEQCVLQWHYTAGNNYNGPQETFINCADVAIDDDSNPINPTPATSRPPTTTTTKSTTQRPLTTTKKQTTTKPTTTSAPSTSKPTTKVPSTTTTPSSGHVTSCEADEIIDCIGVGVFAGIGYERWCNTYCGYQHAACSPDLCQCSCIPKATCRAIGGYETIPGETEETHTTDDETERNTINIEHISTIVDTSRTKQRTTDPLKVNETDKSALMWTRDSNKNKRFYEDLQGMGKSKSQFKQLNLYQKLDYREKLTRKKNVK</sequence>
<evidence type="ECO:0000256" key="6">
    <source>
        <dbReference type="ARBA" id="ARBA00034311"/>
    </source>
</evidence>
<reference evidence="10" key="1">
    <citation type="submission" date="2021-03" db="EMBL/GenBank/DDBJ databases">
        <authorList>
            <person name="Bekaert M."/>
        </authorList>
    </citation>
    <scope>NUCLEOTIDE SEQUENCE</scope>
</reference>
<evidence type="ECO:0000256" key="8">
    <source>
        <dbReference type="SAM" id="SignalP"/>
    </source>
</evidence>
<keyword evidence="3" id="KW-0186">Copper</keyword>
<dbReference type="PANTHER" id="PTHR36575">
    <property type="entry name" value="BINDING PROTEIN, PUTATIVE (AFU_ORTHOLOGUE AFUA_1G14430)-RELATED"/>
    <property type="match status" value="1"/>
</dbReference>
<evidence type="ECO:0000256" key="7">
    <source>
        <dbReference type="SAM" id="MobiDB-lite"/>
    </source>
</evidence>
<evidence type="ECO:0000313" key="10">
    <source>
        <dbReference type="EMBL" id="CAG2245935.1"/>
    </source>
</evidence>
<evidence type="ECO:0000259" key="9">
    <source>
        <dbReference type="Pfam" id="PF03067"/>
    </source>
</evidence>
<dbReference type="Proteomes" id="UP000683360">
    <property type="component" value="Unassembled WGS sequence"/>
</dbReference>
<proteinExistence type="inferred from homology"/>
<dbReference type="InterPro" id="IPR052282">
    <property type="entry name" value="Starch-active_LPMO"/>
</dbReference>
<protein>
    <recommendedName>
        <fullName evidence="9">Chitin-binding type-4 domain-containing protein</fullName>
    </recommendedName>
</protein>
<evidence type="ECO:0000256" key="3">
    <source>
        <dbReference type="ARBA" id="ARBA00023008"/>
    </source>
</evidence>